<name>A0ABS3KC40_9PROT</name>
<accession>A0ABS3KC40</accession>
<keyword evidence="1" id="KW-0732">Signal</keyword>
<dbReference type="Pfam" id="PF07589">
    <property type="entry name" value="PEP-CTERM"/>
    <property type="match status" value="1"/>
</dbReference>
<dbReference type="RefSeq" id="WP_207446969.1">
    <property type="nucleotide sequence ID" value="NZ_CP061091.1"/>
</dbReference>
<keyword evidence="4" id="KW-1185">Reference proteome</keyword>
<proteinExistence type="predicted"/>
<gene>
    <name evidence="3" type="ORF">IAI60_10500</name>
</gene>
<comment type="caution">
    <text evidence="3">The sequence shown here is derived from an EMBL/GenBank/DDBJ whole genome shotgun (WGS) entry which is preliminary data.</text>
</comment>
<protein>
    <submittedName>
        <fullName evidence="3">PEP-CTERM sorting domain-containing protein</fullName>
    </submittedName>
</protein>
<dbReference type="EMBL" id="JACTNF010000009">
    <property type="protein sequence ID" value="MBO1075038.1"/>
    <property type="molecule type" value="Genomic_DNA"/>
</dbReference>
<feature type="domain" description="Ice-binding protein C-terminal" evidence="2">
    <location>
        <begin position="176"/>
        <end position="199"/>
    </location>
</feature>
<reference evidence="3 4" key="1">
    <citation type="submission" date="2020-09" db="EMBL/GenBank/DDBJ databases">
        <title>Roseomonas.</title>
        <authorList>
            <person name="Zhu W."/>
        </authorList>
    </citation>
    <scope>NUCLEOTIDE SEQUENCE [LARGE SCALE GENOMIC DNA]</scope>
    <source>
        <strain evidence="3 4">1311</strain>
    </source>
</reference>
<organism evidence="3 4">
    <name type="scientific">Roseomonas marmotae</name>
    <dbReference type="NCBI Taxonomy" id="2768161"/>
    <lineage>
        <taxon>Bacteria</taxon>
        <taxon>Pseudomonadati</taxon>
        <taxon>Pseudomonadota</taxon>
        <taxon>Alphaproteobacteria</taxon>
        <taxon>Acetobacterales</taxon>
        <taxon>Roseomonadaceae</taxon>
        <taxon>Roseomonas</taxon>
    </lineage>
</organism>
<evidence type="ECO:0000256" key="1">
    <source>
        <dbReference type="SAM" id="SignalP"/>
    </source>
</evidence>
<sequence length="201" mass="20226">MTTHLPLKALLAAVLLSMGALASTAASAAVLDFDTLSGANNPPFTSYSQDGFTLVNTAGQFYVGGVFGNPAPSIFSGRLYGSPSAAVTLTAAGGADFIFSAFDFASNNGATSYVLTGFQDGAEIFNISATSSVTSGFITLTPGTASSVVDLVTLSFTGSGTSFNLDNIVVNAATVPVPEPASLALFSMGLLGLGLTRARRA</sequence>
<dbReference type="NCBIfam" id="TIGR02595">
    <property type="entry name" value="PEP_CTERM"/>
    <property type="match status" value="1"/>
</dbReference>
<evidence type="ECO:0000313" key="3">
    <source>
        <dbReference type="EMBL" id="MBO1075038.1"/>
    </source>
</evidence>
<feature type="chain" id="PRO_5045717141" evidence="1">
    <location>
        <begin position="29"/>
        <end position="201"/>
    </location>
</feature>
<dbReference type="InterPro" id="IPR013424">
    <property type="entry name" value="Ice-binding_C"/>
</dbReference>
<feature type="signal peptide" evidence="1">
    <location>
        <begin position="1"/>
        <end position="28"/>
    </location>
</feature>
<dbReference type="Proteomes" id="UP001518990">
    <property type="component" value="Unassembled WGS sequence"/>
</dbReference>
<evidence type="ECO:0000259" key="2">
    <source>
        <dbReference type="Pfam" id="PF07589"/>
    </source>
</evidence>
<evidence type="ECO:0000313" key="4">
    <source>
        <dbReference type="Proteomes" id="UP001518990"/>
    </source>
</evidence>